<evidence type="ECO:0000256" key="1">
    <source>
        <dbReference type="ARBA" id="ARBA00004533"/>
    </source>
</evidence>
<comment type="subcellular location">
    <subcellularLocation>
        <location evidence="1">Cell inner membrane</location>
    </subcellularLocation>
</comment>
<dbReference type="PANTHER" id="PTHR11712">
    <property type="entry name" value="POLYKETIDE SYNTHASE-RELATED"/>
    <property type="match status" value="1"/>
</dbReference>
<evidence type="ECO:0000256" key="5">
    <source>
        <dbReference type="ARBA" id="ARBA00014657"/>
    </source>
</evidence>
<evidence type="ECO:0000256" key="18">
    <source>
        <dbReference type="ARBA" id="ARBA00037576"/>
    </source>
</evidence>
<dbReference type="Gene3D" id="3.40.47.10">
    <property type="match status" value="1"/>
</dbReference>
<evidence type="ECO:0000313" key="23">
    <source>
        <dbReference type="Proteomes" id="UP001275932"/>
    </source>
</evidence>
<dbReference type="EMBL" id="JALBUT010000003">
    <property type="protein sequence ID" value="MDX8415145.1"/>
    <property type="molecule type" value="Genomic_DNA"/>
</dbReference>
<comment type="similarity">
    <text evidence="3 19 20">Belongs to the thiolase-like superfamily. Beta-ketoacyl-ACP synthases family.</text>
</comment>
<keyword evidence="8 19" id="KW-0444">Lipid biosynthesis</keyword>
<dbReference type="InterPro" id="IPR017568">
    <property type="entry name" value="3-oxoacyl-ACP_synth-2"/>
</dbReference>
<dbReference type="GO" id="GO:0004315">
    <property type="term" value="F:3-oxoacyl-[acyl-carrier-protein] synthase activity"/>
    <property type="evidence" value="ECO:0007669"/>
    <property type="project" value="UniProtKB-EC"/>
</dbReference>
<comment type="catalytic activity">
    <reaction evidence="19">
        <text>a fatty acyl-[ACP] + malonyl-[ACP] + H(+) = a 3-oxoacyl-[ACP] + holo-[ACP] + CO2</text>
        <dbReference type="Rhea" id="RHEA:22836"/>
        <dbReference type="Rhea" id="RHEA-COMP:9623"/>
        <dbReference type="Rhea" id="RHEA-COMP:9685"/>
        <dbReference type="Rhea" id="RHEA-COMP:9916"/>
        <dbReference type="Rhea" id="RHEA-COMP:14125"/>
        <dbReference type="ChEBI" id="CHEBI:15378"/>
        <dbReference type="ChEBI" id="CHEBI:16526"/>
        <dbReference type="ChEBI" id="CHEBI:64479"/>
        <dbReference type="ChEBI" id="CHEBI:78449"/>
        <dbReference type="ChEBI" id="CHEBI:78776"/>
        <dbReference type="ChEBI" id="CHEBI:138651"/>
    </reaction>
</comment>
<keyword evidence="12" id="KW-0276">Fatty acid metabolism</keyword>
<keyword evidence="13" id="KW-1133">Transmembrane helix</keyword>
<comment type="function">
    <text evidence="18">Proposed to synthesize NOD factor fatty acyl chain. Involved in the synthesis of a highly unsaturated fatty acid moiety, which forms part of a lipo-oligosaccharide that is responsible for host specificity.</text>
</comment>
<dbReference type="PROSITE" id="PS52004">
    <property type="entry name" value="KS3_2"/>
    <property type="match status" value="1"/>
</dbReference>
<dbReference type="SUPFAM" id="SSF53901">
    <property type="entry name" value="Thiolase-like"/>
    <property type="match status" value="2"/>
</dbReference>
<dbReference type="InterPro" id="IPR020841">
    <property type="entry name" value="PKS_Beta-ketoAc_synthase_dom"/>
</dbReference>
<evidence type="ECO:0000256" key="8">
    <source>
        <dbReference type="ARBA" id="ARBA00022516"/>
    </source>
</evidence>
<keyword evidence="14" id="KW-0443">Lipid metabolism</keyword>
<evidence type="ECO:0000256" key="13">
    <source>
        <dbReference type="ARBA" id="ARBA00022989"/>
    </source>
</evidence>
<evidence type="ECO:0000256" key="19">
    <source>
        <dbReference type="PIRNR" id="PIRNR000447"/>
    </source>
</evidence>
<evidence type="ECO:0000256" key="14">
    <source>
        <dbReference type="ARBA" id="ARBA00023098"/>
    </source>
</evidence>
<organism evidence="22 23">
    <name type="scientific">Intestinicryptomonas porci</name>
    <dbReference type="NCBI Taxonomy" id="2926320"/>
    <lineage>
        <taxon>Bacteria</taxon>
        <taxon>Pseudomonadati</taxon>
        <taxon>Verrucomicrobiota</taxon>
        <taxon>Opitutia</taxon>
        <taxon>Opitutales</taxon>
        <taxon>Intestinicryptomonaceae</taxon>
        <taxon>Intestinicryptomonas</taxon>
    </lineage>
</organism>
<keyword evidence="7" id="KW-1003">Cell membrane</keyword>
<comment type="function">
    <text evidence="19">Involved in the type II fatty acid elongation cycle. Catalyzes the elongation of a wide range of acyl-ACP by the addition of two carbons from malonyl-ACP to an acyl acceptor. Can efficiently catalyze the conversion of palmitoleoyl-ACP (cis-hexadec-9-enoyl-ACP) to cis-vaccenoyl-ACP (cis-octadec-11-enoyl-ACP), an essential step in the thermal regulation of fatty acid composition.</text>
</comment>
<keyword evidence="11" id="KW-0812">Transmembrane</keyword>
<keyword evidence="16 19" id="KW-0275">Fatty acid biosynthesis</keyword>
<dbReference type="SMART" id="SM00825">
    <property type="entry name" value="PKS_KS"/>
    <property type="match status" value="1"/>
</dbReference>
<dbReference type="CDD" id="cd00834">
    <property type="entry name" value="KAS_I_II"/>
    <property type="match status" value="1"/>
</dbReference>
<keyword evidence="10 19" id="KW-0808">Transferase</keyword>
<keyword evidence="17 19" id="KW-0012">Acyltransferase</keyword>
<evidence type="ECO:0000256" key="12">
    <source>
        <dbReference type="ARBA" id="ARBA00022832"/>
    </source>
</evidence>
<evidence type="ECO:0000313" key="22">
    <source>
        <dbReference type="EMBL" id="MDX8415145.1"/>
    </source>
</evidence>
<evidence type="ECO:0000256" key="20">
    <source>
        <dbReference type="RuleBase" id="RU003694"/>
    </source>
</evidence>
<dbReference type="PROSITE" id="PS00606">
    <property type="entry name" value="KS3_1"/>
    <property type="match status" value="1"/>
</dbReference>
<dbReference type="InterPro" id="IPR018201">
    <property type="entry name" value="Ketoacyl_synth_AS"/>
</dbReference>
<evidence type="ECO:0000256" key="10">
    <source>
        <dbReference type="ARBA" id="ARBA00022679"/>
    </source>
</evidence>
<comment type="catalytic activity">
    <reaction evidence="19">
        <text>(9Z)-hexadecenoyl-[ACP] + malonyl-[ACP] + H(+) = 3-oxo-(11Z)-octadecenoyl-[ACP] + holo-[ACP] + CO2</text>
        <dbReference type="Rhea" id="RHEA:55040"/>
        <dbReference type="Rhea" id="RHEA-COMP:9623"/>
        <dbReference type="Rhea" id="RHEA-COMP:9685"/>
        <dbReference type="Rhea" id="RHEA-COMP:10800"/>
        <dbReference type="Rhea" id="RHEA-COMP:14074"/>
        <dbReference type="ChEBI" id="CHEBI:15378"/>
        <dbReference type="ChEBI" id="CHEBI:16526"/>
        <dbReference type="ChEBI" id="CHEBI:64479"/>
        <dbReference type="ChEBI" id="CHEBI:78449"/>
        <dbReference type="ChEBI" id="CHEBI:83989"/>
        <dbReference type="ChEBI" id="CHEBI:138538"/>
        <dbReference type="EC" id="2.3.1.179"/>
    </reaction>
</comment>
<keyword evidence="23" id="KW-1185">Reference proteome</keyword>
<reference evidence="22 23" key="1">
    <citation type="submission" date="2022-03" db="EMBL/GenBank/DDBJ databases">
        <title>Novel taxa within the pig intestine.</title>
        <authorList>
            <person name="Wylensek D."/>
            <person name="Bishof K."/>
            <person name="Afrizal A."/>
            <person name="Clavel T."/>
        </authorList>
    </citation>
    <scope>NUCLEOTIDE SEQUENCE [LARGE SCALE GENOMIC DNA]</scope>
    <source>
        <strain evidence="22 23">CLA-KB-P66</strain>
    </source>
</reference>
<dbReference type="Proteomes" id="UP001275932">
    <property type="component" value="Unassembled WGS sequence"/>
</dbReference>
<keyword evidence="15" id="KW-0472">Membrane</keyword>
<evidence type="ECO:0000256" key="3">
    <source>
        <dbReference type="ARBA" id="ARBA00008467"/>
    </source>
</evidence>
<evidence type="ECO:0000256" key="9">
    <source>
        <dbReference type="ARBA" id="ARBA00022519"/>
    </source>
</evidence>
<dbReference type="InterPro" id="IPR000794">
    <property type="entry name" value="Beta-ketoacyl_synthase"/>
</dbReference>
<evidence type="ECO:0000256" key="6">
    <source>
        <dbReference type="ARBA" id="ARBA00022458"/>
    </source>
</evidence>
<name>A0ABU4WF02_9BACT</name>
<dbReference type="InterPro" id="IPR014030">
    <property type="entry name" value="Ketoacyl_synth_N"/>
</dbReference>
<evidence type="ECO:0000256" key="2">
    <source>
        <dbReference type="ARBA" id="ARBA00005194"/>
    </source>
</evidence>
<proteinExistence type="inferred from homology"/>
<dbReference type="InterPro" id="IPR014031">
    <property type="entry name" value="Ketoacyl_synth_C"/>
</dbReference>
<keyword evidence="6" id="KW-0536">Nodulation</keyword>
<evidence type="ECO:0000259" key="21">
    <source>
        <dbReference type="PROSITE" id="PS52004"/>
    </source>
</evidence>
<dbReference type="Pfam" id="PF00109">
    <property type="entry name" value="ketoacyl-synt"/>
    <property type="match status" value="1"/>
</dbReference>
<evidence type="ECO:0000256" key="11">
    <source>
        <dbReference type="ARBA" id="ARBA00022692"/>
    </source>
</evidence>
<dbReference type="EC" id="2.3.1.179" evidence="4 19"/>
<accession>A0ABU4WF02</accession>
<gene>
    <name evidence="22" type="primary">fabF</name>
    <name evidence="22" type="ORF">MOX91_02990</name>
</gene>
<dbReference type="PIRSF" id="PIRSF000447">
    <property type="entry name" value="KAS_II"/>
    <property type="match status" value="1"/>
</dbReference>
<evidence type="ECO:0000256" key="17">
    <source>
        <dbReference type="ARBA" id="ARBA00023315"/>
    </source>
</evidence>
<feature type="domain" description="Ketosynthase family 3 (KS3)" evidence="21">
    <location>
        <begin position="3"/>
        <end position="412"/>
    </location>
</feature>
<dbReference type="RefSeq" id="WP_370396593.1">
    <property type="nucleotide sequence ID" value="NZ_JALBUT010000003.1"/>
</dbReference>
<keyword evidence="9" id="KW-0997">Cell inner membrane</keyword>
<dbReference type="PANTHER" id="PTHR11712:SF352">
    <property type="entry name" value="3-OXOACYL-[ACYL-CARRIER-PROTEIN] SYNTHASE"/>
    <property type="match status" value="1"/>
</dbReference>
<dbReference type="NCBIfam" id="TIGR03150">
    <property type="entry name" value="fabF"/>
    <property type="match status" value="1"/>
</dbReference>
<evidence type="ECO:0000256" key="7">
    <source>
        <dbReference type="ARBA" id="ARBA00022475"/>
    </source>
</evidence>
<evidence type="ECO:0000256" key="4">
    <source>
        <dbReference type="ARBA" id="ARBA00012356"/>
    </source>
</evidence>
<dbReference type="InterPro" id="IPR016039">
    <property type="entry name" value="Thiolase-like"/>
</dbReference>
<comment type="caution">
    <text evidence="22">The sequence shown here is derived from an EMBL/GenBank/DDBJ whole genome shotgun (WGS) entry which is preliminary data.</text>
</comment>
<comment type="pathway">
    <text evidence="2 19">Lipid metabolism; fatty acid biosynthesis.</text>
</comment>
<dbReference type="NCBIfam" id="NF005589">
    <property type="entry name" value="PRK07314.1"/>
    <property type="match status" value="1"/>
</dbReference>
<protein>
    <recommendedName>
        <fullName evidence="5 19">3-oxoacyl-[acyl-carrier-protein] synthase 2</fullName>
        <ecNumber evidence="4 19">2.3.1.179</ecNumber>
    </recommendedName>
</protein>
<evidence type="ECO:0000256" key="15">
    <source>
        <dbReference type="ARBA" id="ARBA00023136"/>
    </source>
</evidence>
<dbReference type="Pfam" id="PF02801">
    <property type="entry name" value="Ketoacyl-synt_C"/>
    <property type="match status" value="1"/>
</dbReference>
<sequence length="415" mass="43869">MSRERIVITGIGTVSSFGDGVDIFWDSLVAGKSGISNITGFDVSELNCKVAAECKDFDATKYMDPKQARRSDRYTHFAMAAAKLAMQDAKLDHSSVSPERLGVLIGSGVGGMDTIEQQSRAFHQSGARRVSPFMIPNLISNMAGGVVAIELGAKGVNFGIVSACATGTHAIGEALLHLQLGREDVILAGGSEAAVTGLSFAGFCAMKAMATNYNDDPTHASRPFDLNRCGFVMGEGAGVVVLERLEHALARGAKIYCEISGYGATCDAYHITSPDIEGRGLSLALERVMQDAGVKPEDVDYINAHGTSTQYNDKFETLAIKKVFGEHAKKLMVSSTKSMTGHLLGAAGAIEAAVCAKTLETGIVAPTINYETPDPDCDLDYVPNVARKADVKVAISTNLGFGGHNGALLFKKYEA</sequence>
<evidence type="ECO:0000256" key="16">
    <source>
        <dbReference type="ARBA" id="ARBA00023160"/>
    </source>
</evidence>